<dbReference type="Proteomes" id="UP000247746">
    <property type="component" value="Unassembled WGS sequence"/>
</dbReference>
<keyword evidence="9" id="KW-0408">Iron</keyword>
<evidence type="ECO:0000256" key="6">
    <source>
        <dbReference type="ARBA" id="ARBA00022737"/>
    </source>
</evidence>
<keyword evidence="7" id="KW-1278">Translocase</keyword>
<protein>
    <submittedName>
        <fullName evidence="14">Electron transport complex protein RnfB</fullName>
    </submittedName>
</protein>
<keyword evidence="3" id="KW-0004">4Fe-4S</keyword>
<reference evidence="14 15" key="1">
    <citation type="submission" date="2018-06" db="EMBL/GenBank/DDBJ databases">
        <title>Genomic Encyclopedia of Type Strains, Phase III (KMG-III): the genomes of soil and plant-associated and newly described type strains.</title>
        <authorList>
            <person name="Whitman W."/>
        </authorList>
    </citation>
    <scope>NUCLEOTIDE SEQUENCE [LARGE SCALE GENOMIC DNA]</scope>
    <source>
        <strain evidence="14 15">CECT 5889</strain>
    </source>
</reference>
<dbReference type="NCBIfam" id="TIGR01944">
    <property type="entry name" value="rnfB"/>
    <property type="match status" value="1"/>
</dbReference>
<feature type="domain" description="4Fe-4S" evidence="13">
    <location>
        <begin position="58"/>
        <end position="118"/>
    </location>
</feature>
<proteinExistence type="predicted"/>
<evidence type="ECO:0000313" key="14">
    <source>
        <dbReference type="EMBL" id="PYE39784.1"/>
    </source>
</evidence>
<comment type="caution">
    <text evidence="14">The sequence shown here is derived from an EMBL/GenBank/DDBJ whole genome shotgun (WGS) entry which is preliminary data.</text>
</comment>
<keyword evidence="2" id="KW-1003">Cell membrane</keyword>
<keyword evidence="11" id="KW-0472">Membrane</keyword>
<keyword evidence="4" id="KW-0997">Cell inner membrane</keyword>
<evidence type="ECO:0000256" key="1">
    <source>
        <dbReference type="ARBA" id="ARBA00022448"/>
    </source>
</evidence>
<keyword evidence="10" id="KW-0411">Iron-sulfur</keyword>
<feature type="domain" description="4Fe-4S ferredoxin-type" evidence="12">
    <location>
        <begin position="174"/>
        <end position="203"/>
    </location>
</feature>
<dbReference type="PROSITE" id="PS51379">
    <property type="entry name" value="4FE4S_FER_2"/>
    <property type="match status" value="2"/>
</dbReference>
<dbReference type="GO" id="GO:0046872">
    <property type="term" value="F:metal ion binding"/>
    <property type="evidence" value="ECO:0007669"/>
    <property type="project" value="UniProtKB-KW"/>
</dbReference>
<evidence type="ECO:0000256" key="9">
    <source>
        <dbReference type="ARBA" id="ARBA00023004"/>
    </source>
</evidence>
<evidence type="ECO:0000256" key="7">
    <source>
        <dbReference type="ARBA" id="ARBA00022967"/>
    </source>
</evidence>
<dbReference type="SUPFAM" id="SSF54862">
    <property type="entry name" value="4Fe-4S ferredoxins"/>
    <property type="match status" value="1"/>
</dbReference>
<dbReference type="InterPro" id="IPR017896">
    <property type="entry name" value="4Fe4S_Fe-S-bd"/>
</dbReference>
<keyword evidence="15" id="KW-1185">Reference proteome</keyword>
<dbReference type="GO" id="GO:0051539">
    <property type="term" value="F:4 iron, 4 sulfur cluster binding"/>
    <property type="evidence" value="ECO:0007669"/>
    <property type="project" value="UniProtKB-KW"/>
</dbReference>
<keyword evidence="5" id="KW-0479">Metal-binding</keyword>
<dbReference type="InterPro" id="IPR007202">
    <property type="entry name" value="4Fe-4S_dom"/>
</dbReference>
<dbReference type="Gene3D" id="1.10.15.40">
    <property type="entry name" value="Electron transport complex subunit B, putative Fe-S cluster"/>
    <property type="match status" value="1"/>
</dbReference>
<dbReference type="Pfam" id="PF04060">
    <property type="entry name" value="FeS"/>
    <property type="match status" value="1"/>
</dbReference>
<name>A0A2V4VWR8_9GAMM</name>
<sequence length="308" mass="33561">MCIVDQTSLIRLSFGFGIMSALITDSKVINSMQSSTTIRLVNLPILFDTLSLETLPADIQAQISHIDACLPQTQCGLCEHPDGCLPYAAAIVLEGESYNKCVPGGQPVTDAIAQIIDINSYEATLSVAPSQWPIDATSERPTEVRAVIREDDCIGCTKCIPACPVDAIVGTGKHMHTIFTDLCTGCELCIAPCPVDCIDLVTVERDISEPERIAEQEDLRQRYHTHLRRVTEQLADSSNSRPVVSMVEAKLNNAASQSLDISEEQAKNTIAAAKIRSKIKKLEKQLSVRANDQKQADLEALQAELSQL</sequence>
<dbReference type="PROSITE" id="PS51656">
    <property type="entry name" value="4FE4S"/>
    <property type="match status" value="1"/>
</dbReference>
<evidence type="ECO:0000256" key="11">
    <source>
        <dbReference type="ARBA" id="ARBA00023136"/>
    </source>
</evidence>
<gene>
    <name evidence="14" type="ORF">DFP82_103232</name>
</gene>
<dbReference type="InterPro" id="IPR050294">
    <property type="entry name" value="RnfB_subfamily"/>
</dbReference>
<dbReference type="InterPro" id="IPR017900">
    <property type="entry name" value="4Fe4S_Fe_S_CS"/>
</dbReference>
<evidence type="ECO:0000256" key="8">
    <source>
        <dbReference type="ARBA" id="ARBA00022982"/>
    </source>
</evidence>
<keyword evidence="8" id="KW-0249">Electron transport</keyword>
<evidence type="ECO:0000256" key="4">
    <source>
        <dbReference type="ARBA" id="ARBA00022519"/>
    </source>
</evidence>
<accession>A0A2V4VWR8</accession>
<evidence type="ECO:0000259" key="13">
    <source>
        <dbReference type="PROSITE" id="PS51656"/>
    </source>
</evidence>
<evidence type="ECO:0000259" key="12">
    <source>
        <dbReference type="PROSITE" id="PS51379"/>
    </source>
</evidence>
<keyword evidence="6" id="KW-0677">Repeat</keyword>
<dbReference type="AlphaFoldDB" id="A0A2V4VWR8"/>
<evidence type="ECO:0000256" key="5">
    <source>
        <dbReference type="ARBA" id="ARBA00022723"/>
    </source>
</evidence>
<evidence type="ECO:0000256" key="10">
    <source>
        <dbReference type="ARBA" id="ARBA00023014"/>
    </source>
</evidence>
<organism evidence="14 15">
    <name type="scientific">Psychrobacter fozii</name>
    <dbReference type="NCBI Taxonomy" id="198480"/>
    <lineage>
        <taxon>Bacteria</taxon>
        <taxon>Pseudomonadati</taxon>
        <taxon>Pseudomonadota</taxon>
        <taxon>Gammaproteobacteria</taxon>
        <taxon>Moraxellales</taxon>
        <taxon>Moraxellaceae</taxon>
        <taxon>Psychrobacter</taxon>
    </lineage>
</organism>
<keyword evidence="1" id="KW-0813">Transport</keyword>
<dbReference type="InterPro" id="IPR010207">
    <property type="entry name" value="Elect_transpt_cplx_RnfB/RsxB"/>
</dbReference>
<dbReference type="Pfam" id="PF14697">
    <property type="entry name" value="Fer4_21"/>
    <property type="match status" value="1"/>
</dbReference>
<dbReference type="PANTHER" id="PTHR42859:SF3">
    <property type="entry name" value="ION-TRANSLOCATING OXIDOREDUCTASE COMPLEX SUBUNIT B"/>
    <property type="match status" value="1"/>
</dbReference>
<evidence type="ECO:0000256" key="3">
    <source>
        <dbReference type="ARBA" id="ARBA00022485"/>
    </source>
</evidence>
<dbReference type="EMBL" id="QJSU01000003">
    <property type="protein sequence ID" value="PYE39784.1"/>
    <property type="molecule type" value="Genomic_DNA"/>
</dbReference>
<dbReference type="PROSITE" id="PS00198">
    <property type="entry name" value="4FE4S_FER_1"/>
    <property type="match status" value="2"/>
</dbReference>
<evidence type="ECO:0000313" key="15">
    <source>
        <dbReference type="Proteomes" id="UP000247746"/>
    </source>
</evidence>
<dbReference type="GO" id="GO:0009055">
    <property type="term" value="F:electron transfer activity"/>
    <property type="evidence" value="ECO:0007669"/>
    <property type="project" value="InterPro"/>
</dbReference>
<dbReference type="Gene3D" id="3.30.70.20">
    <property type="match status" value="1"/>
</dbReference>
<dbReference type="PANTHER" id="PTHR42859">
    <property type="entry name" value="OXIDOREDUCTASE"/>
    <property type="match status" value="1"/>
</dbReference>
<feature type="domain" description="4Fe-4S ferredoxin-type" evidence="12">
    <location>
        <begin position="144"/>
        <end position="173"/>
    </location>
</feature>
<evidence type="ECO:0000256" key="2">
    <source>
        <dbReference type="ARBA" id="ARBA00022475"/>
    </source>
</evidence>